<dbReference type="Gene3D" id="3.40.50.1460">
    <property type="match status" value="1"/>
</dbReference>
<sequence length="1134" mass="123885">MNRLKTSVILAVLLGQIVWGQQGAKYLIIAYDSYVPILQPLAQWKTKKGVLAKVVPVSQVGTTPVQIQSYIRNAYNNWPVKPEYILLAGSPSQIPSYNGTTDCYYGDMTGDYKMEISVGRFYVTNARECSTLVAKTVAYERSPALTDSLWYKSIVTCVREDNAPDDTLYWGDSRLLHQFCRLAGYVHIDSFSKNRGNGSGDVTAAANSGRSFITYRGQGVGTWWDPFNAIDPFSWTNREKMPIVIGATCATISLESGGGNSMYGDKFVRAGTPGTLGGAVAYFGTTGIVSHGAHYRSACYRGFFTAIFQENQNHLGPATLRGRFWVDSLYHDPTRYQEWNLLGDPELGIWTDIPHHIEVHYDSVIPIGPQTFRIEVVAGGQPVAGALVCCSMDSSIYVTGVTDSAGCSYLEINPGHVGILDVVVSGRNLIPYEGNCRVVASGIPYLTISGITIDDSTGSNDRIINPGERIALYFALKNDGEVTATGVTAVFRSSSPYIALVDSTAYFNSIEPDSVRTGDAVEFIVDSLSREGTVISATLLVRDDDNDSWCLPANLTIRAGKLIIDTALFIDSAPYGNGNGVIGSSESGPFYIAISNVGGGNLRNIQVILSCLDSNVIVGDSQSYFGTVNAGESKIGDRDPFALSVSPYLPKNRPVIFKITIHGQGETYHYADTASISLTGEIGTVSDPSGPDSYGYWCYDDSDTASGRAPIYSWVELAPPGPGTVIPAISDSDAVTRTLRLPFQFKFYGRIDSIISVSSNGFLALGYTTYRSGNNRPIPDTIGPPLMICPFWDDLNPDENRNGYGTAYQYFDSINHRYYIEFKDFAHYNQPNIRETFQIILSDPGFYPTRTGDGEIVFQYQQVALNSSCTVGIEDSSETTGIQYLYNNVYHPNAAYLQSRRAIRYTTDAPLSVRSPWLILAGVFPSDNAHGNGNGLWEPGESLEIVVTLHNRGPGSAANTVARLIPCDRNTSVYDSVVQFGTILPDSVVSNELAPFRCIINDDPSDSIAVFRLQISADNCNAVLFFTLGIAGYTGYCEDGTRRYDTRLLGIIPNLVKTTTRICYSLGSQSEVEFTLIDISGRVVRTVRQKSQAPGLHALNLSLTNLPVGAYFCKLDIKEGHNEKIFVGKILRIH</sequence>
<reference evidence="3" key="1">
    <citation type="journal article" date="2020" name="mSystems">
        <title>Genome- and Community-Level Interaction Insights into Carbon Utilization and Element Cycling Functions of Hydrothermarchaeota in Hydrothermal Sediment.</title>
        <authorList>
            <person name="Zhou Z."/>
            <person name="Liu Y."/>
            <person name="Xu W."/>
            <person name="Pan J."/>
            <person name="Luo Z.H."/>
            <person name="Li M."/>
        </authorList>
    </citation>
    <scope>NUCLEOTIDE SEQUENCE [LARGE SCALE GENOMIC DNA]</scope>
    <source>
        <strain evidence="3">SpSt-265</strain>
    </source>
</reference>
<dbReference type="InterPro" id="IPR029031">
    <property type="entry name" value="Gingipain_N_sf"/>
</dbReference>
<dbReference type="Gene3D" id="2.60.40.10">
    <property type="entry name" value="Immunoglobulins"/>
    <property type="match status" value="1"/>
</dbReference>
<dbReference type="EMBL" id="DSLG01000002">
    <property type="protein sequence ID" value="HEA86790.1"/>
    <property type="molecule type" value="Genomic_DNA"/>
</dbReference>
<dbReference type="GO" id="GO:0006508">
    <property type="term" value="P:proteolysis"/>
    <property type="evidence" value="ECO:0007669"/>
    <property type="project" value="InterPro"/>
</dbReference>
<dbReference type="InterPro" id="IPR029030">
    <property type="entry name" value="Caspase-like_dom_sf"/>
</dbReference>
<protein>
    <recommendedName>
        <fullName evidence="2">Gingipain domain-containing protein</fullName>
    </recommendedName>
</protein>
<evidence type="ECO:0000259" key="2">
    <source>
        <dbReference type="Pfam" id="PF01364"/>
    </source>
</evidence>
<dbReference type="Pfam" id="PF01364">
    <property type="entry name" value="Peptidase_C25"/>
    <property type="match status" value="1"/>
</dbReference>
<dbReference type="Gene3D" id="3.40.50.10390">
    <property type="entry name" value="Gingipain r, domain 1"/>
    <property type="match status" value="1"/>
</dbReference>
<dbReference type="SUPFAM" id="SSF52129">
    <property type="entry name" value="Caspase-like"/>
    <property type="match status" value="1"/>
</dbReference>
<dbReference type="InterPro" id="IPR013783">
    <property type="entry name" value="Ig-like_fold"/>
</dbReference>
<accession>A0A7C1SMU8</accession>
<dbReference type="AlphaFoldDB" id="A0A7C1SMU8"/>
<evidence type="ECO:0000256" key="1">
    <source>
        <dbReference type="ARBA" id="ARBA00022729"/>
    </source>
</evidence>
<comment type="caution">
    <text evidence="3">The sequence shown here is derived from an EMBL/GenBank/DDBJ whole genome shotgun (WGS) entry which is preliminary data.</text>
</comment>
<name>A0A7C1SMU8_UNCW3</name>
<proteinExistence type="predicted"/>
<evidence type="ECO:0000313" key="3">
    <source>
        <dbReference type="EMBL" id="HEA86790.1"/>
    </source>
</evidence>
<dbReference type="GO" id="GO:0008234">
    <property type="term" value="F:cysteine-type peptidase activity"/>
    <property type="evidence" value="ECO:0007669"/>
    <property type="project" value="InterPro"/>
</dbReference>
<gene>
    <name evidence="3" type="ORF">ENP94_02120</name>
</gene>
<keyword evidence="1" id="KW-0732">Signal</keyword>
<feature type="domain" description="Gingipain" evidence="2">
    <location>
        <begin position="26"/>
        <end position="347"/>
    </location>
</feature>
<organism evidence="3">
    <name type="scientific">candidate division WOR-3 bacterium</name>
    <dbReference type="NCBI Taxonomy" id="2052148"/>
    <lineage>
        <taxon>Bacteria</taxon>
        <taxon>Bacteria division WOR-3</taxon>
    </lineage>
</organism>
<dbReference type="InterPro" id="IPR001769">
    <property type="entry name" value="Gingipain"/>
</dbReference>